<dbReference type="GO" id="GO:0043190">
    <property type="term" value="C:ATP-binding cassette (ABC) transporter complex"/>
    <property type="evidence" value="ECO:0007669"/>
    <property type="project" value="TreeGrafter"/>
</dbReference>
<dbReference type="InterPro" id="IPR003439">
    <property type="entry name" value="ABC_transporter-like_ATP-bd"/>
</dbReference>
<keyword evidence="8 10" id="KW-0472">Membrane</keyword>
<evidence type="ECO:0000313" key="12">
    <source>
        <dbReference type="EMBL" id="GAT16354.1"/>
    </source>
</evidence>
<dbReference type="GO" id="GO:0006824">
    <property type="term" value="P:cobalt ion transport"/>
    <property type="evidence" value="ECO:0007669"/>
    <property type="project" value="InterPro"/>
</dbReference>
<dbReference type="InterPro" id="IPR050095">
    <property type="entry name" value="ECF_ABC_transporter_ATP-bd"/>
</dbReference>
<comment type="caution">
    <text evidence="12">The sequence shown here is derived from an EMBL/GenBank/DDBJ whole genome shotgun (WGS) entry which is preliminary data.</text>
</comment>
<keyword evidence="7" id="KW-1278">Translocase</keyword>
<evidence type="ECO:0000256" key="4">
    <source>
        <dbReference type="ARBA" id="ARBA00022475"/>
    </source>
</evidence>
<keyword evidence="5 10" id="KW-0547">Nucleotide-binding</keyword>
<evidence type="ECO:0000256" key="1">
    <source>
        <dbReference type="ARBA" id="ARBA00004202"/>
    </source>
</evidence>
<dbReference type="STRING" id="1797.RMCT_3323"/>
<dbReference type="AlphaFoldDB" id="A0A100XGR0"/>
<evidence type="ECO:0000313" key="13">
    <source>
        <dbReference type="Proteomes" id="UP000069654"/>
    </source>
</evidence>
<dbReference type="SMART" id="SM00382">
    <property type="entry name" value="AAA"/>
    <property type="match status" value="1"/>
</dbReference>
<dbReference type="PROSITE" id="PS50893">
    <property type="entry name" value="ABC_TRANSPORTER_2"/>
    <property type="match status" value="1"/>
</dbReference>
<feature type="domain" description="ABC transporter" evidence="11">
    <location>
        <begin position="9"/>
        <end position="244"/>
    </location>
</feature>
<comment type="subcellular location">
    <subcellularLocation>
        <location evidence="1 10">Cell membrane</location>
        <topology evidence="1 10">Peripheral membrane protein</topology>
    </subcellularLocation>
</comment>
<dbReference type="OrthoDB" id="9806471at2"/>
<dbReference type="InterPro" id="IPR017871">
    <property type="entry name" value="ABC_transporter-like_CS"/>
</dbReference>
<evidence type="ECO:0000256" key="8">
    <source>
        <dbReference type="ARBA" id="ARBA00023136"/>
    </source>
</evidence>
<gene>
    <name evidence="12" type="ORF">RMCT_3323</name>
</gene>
<comment type="function">
    <text evidence="9">Probably part of an ABC transporter complex. Responsible for energy coupling to the transport system.</text>
</comment>
<keyword evidence="6 10" id="KW-0067">ATP-binding</keyword>
<dbReference type="FunFam" id="3.40.50.300:FF:000224">
    <property type="entry name" value="Energy-coupling factor transporter ATP-binding protein EcfA"/>
    <property type="match status" value="1"/>
</dbReference>
<dbReference type="Proteomes" id="UP000069654">
    <property type="component" value="Unassembled WGS sequence"/>
</dbReference>
<organism evidence="12 13">
    <name type="scientific">Mycolicibacterium thermoresistibile</name>
    <name type="common">Mycobacterium thermoresistibile</name>
    <dbReference type="NCBI Taxonomy" id="1797"/>
    <lineage>
        <taxon>Bacteria</taxon>
        <taxon>Bacillati</taxon>
        <taxon>Actinomycetota</taxon>
        <taxon>Actinomycetes</taxon>
        <taxon>Mycobacteriales</taxon>
        <taxon>Mycobacteriaceae</taxon>
        <taxon>Mycolicibacterium</taxon>
    </lineage>
</organism>
<protein>
    <recommendedName>
        <fullName evidence="10">ABC transporter ATP-binding protein</fullName>
    </recommendedName>
</protein>
<dbReference type="GO" id="GO:0042626">
    <property type="term" value="F:ATPase-coupled transmembrane transporter activity"/>
    <property type="evidence" value="ECO:0007669"/>
    <property type="project" value="TreeGrafter"/>
</dbReference>
<dbReference type="InterPro" id="IPR003593">
    <property type="entry name" value="AAA+_ATPase"/>
</dbReference>
<evidence type="ECO:0000256" key="9">
    <source>
        <dbReference type="ARBA" id="ARBA00025157"/>
    </source>
</evidence>
<dbReference type="NCBIfam" id="TIGR01166">
    <property type="entry name" value="cbiO"/>
    <property type="match status" value="1"/>
</dbReference>
<evidence type="ECO:0000256" key="7">
    <source>
        <dbReference type="ARBA" id="ARBA00022967"/>
    </source>
</evidence>
<sequence length="264" mass="28412">MSDDDPALLALRDAGFRYPRGPRVLDGVQLSIGPGQRLALVGANGSGKTTLLRLLVGLAKPTSGTLLLDGNVVTGSRADRRRLRTRVQMVLQEPDDQIIGATVRADVSFGPLNLGLDHTEVHDRVDAAMAALGITELGDRTPHHLSFGQRKRVAIAGAVAMRPSVLLLDEATAGLDPRAVEDLLRTLTELSDAGTAVVLATHDVDVAWRWSQETLVLHDGTVRRGPTHTLLCDEALLTRARLMLPWGAAVSRRLNRLVLHPGEV</sequence>
<dbReference type="Gene3D" id="3.40.50.300">
    <property type="entry name" value="P-loop containing nucleotide triphosphate hydrolases"/>
    <property type="match status" value="1"/>
</dbReference>
<evidence type="ECO:0000256" key="2">
    <source>
        <dbReference type="ARBA" id="ARBA00005417"/>
    </source>
</evidence>
<evidence type="ECO:0000256" key="6">
    <source>
        <dbReference type="ARBA" id="ARBA00022840"/>
    </source>
</evidence>
<dbReference type="GO" id="GO:0016887">
    <property type="term" value="F:ATP hydrolysis activity"/>
    <property type="evidence" value="ECO:0007669"/>
    <property type="project" value="InterPro"/>
</dbReference>
<proteinExistence type="inferred from homology"/>
<dbReference type="InterPro" id="IPR027417">
    <property type="entry name" value="P-loop_NTPase"/>
</dbReference>
<dbReference type="PROSITE" id="PS00211">
    <property type="entry name" value="ABC_TRANSPORTER_1"/>
    <property type="match status" value="1"/>
</dbReference>
<keyword evidence="3 10" id="KW-0813">Transport</keyword>
<dbReference type="SUPFAM" id="SSF52540">
    <property type="entry name" value="P-loop containing nucleoside triphosphate hydrolases"/>
    <property type="match status" value="1"/>
</dbReference>
<evidence type="ECO:0000259" key="11">
    <source>
        <dbReference type="PROSITE" id="PS50893"/>
    </source>
</evidence>
<reference evidence="12 13" key="1">
    <citation type="journal article" date="2016" name="Genome Announc.">
        <title>Draft Genome Sequences of Five Rapidly Growing Mycobacterium Species, M. thermoresistibile, M. fortuitum subsp. acetamidolyticum, M. canariasense, M. brisbanense, and M. novocastrense.</title>
        <authorList>
            <person name="Katahira K."/>
            <person name="Ogura Y."/>
            <person name="Gotoh Y."/>
            <person name="Hayashi T."/>
        </authorList>
    </citation>
    <scope>NUCLEOTIDE SEQUENCE [LARGE SCALE GENOMIC DNA]</scope>
    <source>
        <strain evidence="12 13">JCM6362</strain>
    </source>
</reference>
<evidence type="ECO:0000256" key="10">
    <source>
        <dbReference type="RuleBase" id="RU364103"/>
    </source>
</evidence>
<accession>A0A100XGR0</accession>
<keyword evidence="4 10" id="KW-1003">Cell membrane</keyword>
<dbReference type="EMBL" id="BCTB01000042">
    <property type="protein sequence ID" value="GAT16354.1"/>
    <property type="molecule type" value="Genomic_DNA"/>
</dbReference>
<name>A0A100XGR0_MYCTH</name>
<dbReference type="GO" id="GO:0005524">
    <property type="term" value="F:ATP binding"/>
    <property type="evidence" value="ECO:0007669"/>
    <property type="project" value="UniProtKB-UniRule"/>
</dbReference>
<dbReference type="InterPro" id="IPR005876">
    <property type="entry name" value="Co_trans_ATP-bd"/>
</dbReference>
<dbReference type="Pfam" id="PF00005">
    <property type="entry name" value="ABC_tran"/>
    <property type="match status" value="1"/>
</dbReference>
<dbReference type="CDD" id="cd03225">
    <property type="entry name" value="ABC_cobalt_CbiO_domain1"/>
    <property type="match status" value="1"/>
</dbReference>
<evidence type="ECO:0000256" key="5">
    <source>
        <dbReference type="ARBA" id="ARBA00022741"/>
    </source>
</evidence>
<dbReference type="InterPro" id="IPR015856">
    <property type="entry name" value="ABC_transpr_CbiO/EcfA_su"/>
</dbReference>
<comment type="function">
    <text evidence="10">Part of an ABC transporter complex. Responsible for energy coupling to the transport system.</text>
</comment>
<reference evidence="13" key="2">
    <citation type="submission" date="2016-02" db="EMBL/GenBank/DDBJ databases">
        <title>Draft genome sequence of five rapidly growing Mycobacterium species.</title>
        <authorList>
            <person name="Katahira K."/>
            <person name="Gotou Y."/>
            <person name="Iida K."/>
            <person name="Ogura Y."/>
            <person name="Hayashi T."/>
        </authorList>
    </citation>
    <scope>NUCLEOTIDE SEQUENCE [LARGE SCALE GENOMIC DNA]</scope>
    <source>
        <strain evidence="13">JCM6362</strain>
    </source>
</reference>
<dbReference type="RefSeq" id="WP_003925075.1">
    <property type="nucleotide sequence ID" value="NZ_BCTB01000042.1"/>
</dbReference>
<evidence type="ECO:0000256" key="3">
    <source>
        <dbReference type="ARBA" id="ARBA00022448"/>
    </source>
</evidence>
<dbReference type="PANTHER" id="PTHR43553:SF24">
    <property type="entry name" value="ENERGY-COUPLING FACTOR TRANSPORTER ATP-BINDING PROTEIN ECFA1"/>
    <property type="match status" value="1"/>
</dbReference>
<dbReference type="PANTHER" id="PTHR43553">
    <property type="entry name" value="HEAVY METAL TRANSPORTER"/>
    <property type="match status" value="1"/>
</dbReference>
<comment type="similarity">
    <text evidence="2 10">Belongs to the ABC transporter superfamily.</text>
</comment>